<feature type="compositionally biased region" description="Polar residues" evidence="1">
    <location>
        <begin position="237"/>
        <end position="247"/>
    </location>
</feature>
<reference evidence="2" key="1">
    <citation type="submission" date="2023-10" db="EMBL/GenBank/DDBJ databases">
        <title>Genome assemblies of two species of porcelain crab, Petrolisthes cinctipes and Petrolisthes manimaculis (Anomura: Porcellanidae).</title>
        <authorList>
            <person name="Angst P."/>
        </authorList>
    </citation>
    <scope>NUCLEOTIDE SEQUENCE</scope>
    <source>
        <strain evidence="2">PB745_01</strain>
        <tissue evidence="2">Gill</tissue>
    </source>
</reference>
<evidence type="ECO:0000256" key="1">
    <source>
        <dbReference type="SAM" id="MobiDB-lite"/>
    </source>
</evidence>
<accession>A0AAE1FGF1</accession>
<gene>
    <name evidence="2" type="ORF">Pcinc_022269</name>
</gene>
<protein>
    <submittedName>
        <fullName evidence="2">Uncharacterized protein</fullName>
    </submittedName>
</protein>
<feature type="region of interest" description="Disordered" evidence="1">
    <location>
        <begin position="205"/>
        <end position="247"/>
    </location>
</feature>
<proteinExistence type="predicted"/>
<feature type="compositionally biased region" description="Polar residues" evidence="1">
    <location>
        <begin position="205"/>
        <end position="216"/>
    </location>
</feature>
<organism evidence="2 3">
    <name type="scientific">Petrolisthes cinctipes</name>
    <name type="common">Flat porcelain crab</name>
    <dbReference type="NCBI Taxonomy" id="88211"/>
    <lineage>
        <taxon>Eukaryota</taxon>
        <taxon>Metazoa</taxon>
        <taxon>Ecdysozoa</taxon>
        <taxon>Arthropoda</taxon>
        <taxon>Crustacea</taxon>
        <taxon>Multicrustacea</taxon>
        <taxon>Malacostraca</taxon>
        <taxon>Eumalacostraca</taxon>
        <taxon>Eucarida</taxon>
        <taxon>Decapoda</taxon>
        <taxon>Pleocyemata</taxon>
        <taxon>Anomura</taxon>
        <taxon>Galatheoidea</taxon>
        <taxon>Porcellanidae</taxon>
        <taxon>Petrolisthes</taxon>
    </lineage>
</organism>
<evidence type="ECO:0000313" key="3">
    <source>
        <dbReference type="Proteomes" id="UP001286313"/>
    </source>
</evidence>
<comment type="caution">
    <text evidence="2">The sequence shown here is derived from an EMBL/GenBank/DDBJ whole genome shotgun (WGS) entry which is preliminary data.</text>
</comment>
<evidence type="ECO:0000313" key="2">
    <source>
        <dbReference type="EMBL" id="KAK3872657.1"/>
    </source>
</evidence>
<keyword evidence="3" id="KW-1185">Reference proteome</keyword>
<name>A0AAE1FGF1_PETCI</name>
<dbReference type="AlphaFoldDB" id="A0AAE1FGF1"/>
<sequence length="247" mass="27824">MSVKYIEFLKVKHSKMLVVEVRPVRCELDTPEEGIKRTAKWMNHSHWKELRSLLSGVVSEYEEHKTNLKVTEEVECDCPATKSGSTIKIGYMFTRYKKCSCYFLTPREGEACTDDEEDENDLSLRDRGGMYNNLQPCGEMLVVSVSLAEESGSKQQGSDDTGLDISLAIPPSPSTITRAVDRQLIKALGSSLPFTNTISDYFESSHQTGEKSNQTHKALKQVLSKAKNTRKKRKEQPASSVNLDFDF</sequence>
<dbReference type="Proteomes" id="UP001286313">
    <property type="component" value="Unassembled WGS sequence"/>
</dbReference>
<dbReference type="EMBL" id="JAWQEG010002334">
    <property type="protein sequence ID" value="KAK3872657.1"/>
    <property type="molecule type" value="Genomic_DNA"/>
</dbReference>